<evidence type="ECO:0000259" key="1">
    <source>
        <dbReference type="Pfam" id="PF18765"/>
    </source>
</evidence>
<evidence type="ECO:0000313" key="2">
    <source>
        <dbReference type="EMBL" id="MBC2770182.1"/>
    </source>
</evidence>
<dbReference type="SUPFAM" id="SSF46785">
    <property type="entry name" value="Winged helix' DNA-binding domain"/>
    <property type="match status" value="1"/>
</dbReference>
<accession>A0A842HR97</accession>
<dbReference type="Pfam" id="PF18765">
    <property type="entry name" value="Polbeta"/>
    <property type="match status" value="1"/>
</dbReference>
<keyword evidence="2" id="KW-0808">Transferase</keyword>
<dbReference type="Gene3D" id="3.30.460.10">
    <property type="entry name" value="Beta Polymerase, domain 2"/>
    <property type="match status" value="1"/>
</dbReference>
<dbReference type="EMBL" id="JACJUU010000006">
    <property type="protein sequence ID" value="MBC2770182.1"/>
    <property type="molecule type" value="Genomic_DNA"/>
</dbReference>
<sequence>MKPNMGISSTTAPCWSLSDALFPSTKQRVLGILYGQPDRSFYANELISLAASGSGAVQRELATLTNSGLVTVMAVGNQKHYQANAESPIFNELRSIIQKTVGLAEPLRTALQPMSAQITAAFVYGSVAKKTDTASSDIDLMVISDGISYGELFTAVEAASATLGRPVNPTILSQDEFQKRLANQESFLTRVLEQPKIWILGKDSDLGI</sequence>
<dbReference type="InterPro" id="IPR041633">
    <property type="entry name" value="Polbeta"/>
</dbReference>
<dbReference type="GO" id="GO:0016740">
    <property type="term" value="F:transferase activity"/>
    <property type="evidence" value="ECO:0007669"/>
    <property type="project" value="UniProtKB-KW"/>
</dbReference>
<dbReference type="CDD" id="cd05403">
    <property type="entry name" value="NT_KNTase_like"/>
    <property type="match status" value="1"/>
</dbReference>
<dbReference type="SUPFAM" id="SSF81301">
    <property type="entry name" value="Nucleotidyltransferase"/>
    <property type="match status" value="1"/>
</dbReference>
<keyword evidence="3" id="KW-1185">Reference proteome</keyword>
<dbReference type="AlphaFoldDB" id="A0A842HR97"/>
<dbReference type="Proteomes" id="UP000545386">
    <property type="component" value="Unassembled WGS sequence"/>
</dbReference>
<feature type="domain" description="Polymerase beta nucleotidyltransferase" evidence="1">
    <location>
        <begin position="116"/>
        <end position="173"/>
    </location>
</feature>
<dbReference type="RefSeq" id="WP_185779873.1">
    <property type="nucleotide sequence ID" value="NZ_JACJUU010000006.1"/>
</dbReference>
<organism evidence="2 3">
    <name type="scientific">Pusillimonas minor</name>
    <dbReference type="NCBI Taxonomy" id="2697024"/>
    <lineage>
        <taxon>Bacteria</taxon>
        <taxon>Pseudomonadati</taxon>
        <taxon>Pseudomonadota</taxon>
        <taxon>Betaproteobacteria</taxon>
        <taxon>Burkholderiales</taxon>
        <taxon>Alcaligenaceae</taxon>
        <taxon>Pusillimonas</taxon>
    </lineage>
</organism>
<protein>
    <submittedName>
        <fullName evidence="2">Nucleotidyltransferase domain-containing protein</fullName>
    </submittedName>
</protein>
<proteinExistence type="predicted"/>
<evidence type="ECO:0000313" key="3">
    <source>
        <dbReference type="Proteomes" id="UP000545386"/>
    </source>
</evidence>
<comment type="caution">
    <text evidence="2">The sequence shown here is derived from an EMBL/GenBank/DDBJ whole genome shotgun (WGS) entry which is preliminary data.</text>
</comment>
<dbReference type="InterPro" id="IPR036390">
    <property type="entry name" value="WH_DNA-bd_sf"/>
</dbReference>
<name>A0A842HR97_9BURK</name>
<gene>
    <name evidence="2" type="ORF">GTU67_09695</name>
</gene>
<dbReference type="InterPro" id="IPR043519">
    <property type="entry name" value="NT_sf"/>
</dbReference>
<reference evidence="2 3" key="1">
    <citation type="submission" date="2020-08" db="EMBL/GenBank/DDBJ databases">
        <title>Paraeoetvoesia sp. YC-7-48 draft genome sequence.</title>
        <authorList>
            <person name="Yao L."/>
        </authorList>
    </citation>
    <scope>NUCLEOTIDE SEQUENCE [LARGE SCALE GENOMIC DNA]</scope>
    <source>
        <strain evidence="3">YC-7-48</strain>
    </source>
</reference>